<comment type="caution">
    <text evidence="1">The sequence shown here is derived from an EMBL/GenBank/DDBJ whole genome shotgun (WGS) entry which is preliminary data.</text>
</comment>
<dbReference type="EMBL" id="CM045770">
    <property type="protein sequence ID" value="KAI7990521.1"/>
    <property type="molecule type" value="Genomic_DNA"/>
</dbReference>
<evidence type="ECO:0000313" key="1">
    <source>
        <dbReference type="EMBL" id="KAI7990521.1"/>
    </source>
</evidence>
<reference evidence="1 2" key="1">
    <citation type="journal article" date="2022" name="Plant J.">
        <title>Chromosome-level genome of Camellia lanceoleosa provides a valuable resource for understanding genome evolution and self-incompatibility.</title>
        <authorList>
            <person name="Gong W."/>
            <person name="Xiao S."/>
            <person name="Wang L."/>
            <person name="Liao Z."/>
            <person name="Chang Y."/>
            <person name="Mo W."/>
            <person name="Hu G."/>
            <person name="Li W."/>
            <person name="Zhao G."/>
            <person name="Zhu H."/>
            <person name="Hu X."/>
            <person name="Ji K."/>
            <person name="Xiang X."/>
            <person name="Song Q."/>
            <person name="Yuan D."/>
            <person name="Jin S."/>
            <person name="Zhang L."/>
        </authorList>
    </citation>
    <scope>NUCLEOTIDE SEQUENCE [LARGE SCALE GENOMIC DNA]</scope>
    <source>
        <strain evidence="1">SQ_2022a</strain>
    </source>
</reference>
<dbReference type="Proteomes" id="UP001060215">
    <property type="component" value="Chromosome 13"/>
</dbReference>
<name>A0ACC0FP24_9ERIC</name>
<keyword evidence="2" id="KW-1185">Reference proteome</keyword>
<evidence type="ECO:0000313" key="2">
    <source>
        <dbReference type="Proteomes" id="UP001060215"/>
    </source>
</evidence>
<gene>
    <name evidence="1" type="ORF">LOK49_LG12G02928</name>
</gene>
<organism evidence="1 2">
    <name type="scientific">Camellia lanceoleosa</name>
    <dbReference type="NCBI Taxonomy" id="1840588"/>
    <lineage>
        <taxon>Eukaryota</taxon>
        <taxon>Viridiplantae</taxon>
        <taxon>Streptophyta</taxon>
        <taxon>Embryophyta</taxon>
        <taxon>Tracheophyta</taxon>
        <taxon>Spermatophyta</taxon>
        <taxon>Magnoliopsida</taxon>
        <taxon>eudicotyledons</taxon>
        <taxon>Gunneridae</taxon>
        <taxon>Pentapetalae</taxon>
        <taxon>asterids</taxon>
        <taxon>Ericales</taxon>
        <taxon>Theaceae</taxon>
        <taxon>Camellia</taxon>
    </lineage>
</organism>
<protein>
    <submittedName>
        <fullName evidence="1">Uncharacterized protein</fullName>
    </submittedName>
</protein>
<sequence>MAGFSHSNNKLDSISLEDGAESMAAIAHCCLVRKFIAPKQFNRQVILSILQGAWKARVSSIAPWNDNLFLFSFDDAEDRRFMGYLRTNSPNQMVNGETIGRKIGRLFCVEAHCEGLLIYQNFLRIRVEMDITKPLAKGLGYDWKSSKFVTREEGGNSSYGPELQTGIAQSTSLSVEHYRKQVDTAAERMRTLM</sequence>
<proteinExistence type="predicted"/>
<accession>A0ACC0FP24</accession>